<evidence type="ECO:0000313" key="2">
    <source>
        <dbReference type="Proteomes" id="UP000320338"/>
    </source>
</evidence>
<name>A0A4Y3WRX6_9PSEU</name>
<keyword evidence="2" id="KW-1185">Reference proteome</keyword>
<reference evidence="1 2" key="1">
    <citation type="submission" date="2019-06" db="EMBL/GenBank/DDBJ databases">
        <title>Whole genome shotgun sequence of Pseudonocardia hydrocarbonoxydans NBRC 14498.</title>
        <authorList>
            <person name="Hosoyama A."/>
            <person name="Uohara A."/>
            <person name="Ohji S."/>
            <person name="Ichikawa N."/>
        </authorList>
    </citation>
    <scope>NUCLEOTIDE SEQUENCE [LARGE SCALE GENOMIC DNA]</scope>
    <source>
        <strain evidence="1 2">NBRC 14498</strain>
    </source>
</reference>
<dbReference type="EMBL" id="BJNG01000036">
    <property type="protein sequence ID" value="GEC21605.1"/>
    <property type="molecule type" value="Genomic_DNA"/>
</dbReference>
<sequence length="120" mass="12497">MHLRLLAARGVPDQADVLVAVGAQRLGDLVAGVGQRLDRDRVAVGPGRAAVRVVGLAVAERVQRQEGDARLLQDRGPAALLARGLVEEAAQRVGRPGPELVGDLEVDRGGHDVLVGLPAL</sequence>
<dbReference type="AlphaFoldDB" id="A0A4Y3WRX6"/>
<protein>
    <submittedName>
        <fullName evidence="1">Uncharacterized protein</fullName>
    </submittedName>
</protein>
<organism evidence="1 2">
    <name type="scientific">Pseudonocardia hydrocarbonoxydans</name>
    <dbReference type="NCBI Taxonomy" id="76726"/>
    <lineage>
        <taxon>Bacteria</taxon>
        <taxon>Bacillati</taxon>
        <taxon>Actinomycetota</taxon>
        <taxon>Actinomycetes</taxon>
        <taxon>Pseudonocardiales</taxon>
        <taxon>Pseudonocardiaceae</taxon>
        <taxon>Pseudonocardia</taxon>
    </lineage>
</organism>
<accession>A0A4Y3WRX6</accession>
<comment type="caution">
    <text evidence="1">The sequence shown here is derived from an EMBL/GenBank/DDBJ whole genome shotgun (WGS) entry which is preliminary data.</text>
</comment>
<evidence type="ECO:0000313" key="1">
    <source>
        <dbReference type="EMBL" id="GEC21605.1"/>
    </source>
</evidence>
<dbReference type="Proteomes" id="UP000320338">
    <property type="component" value="Unassembled WGS sequence"/>
</dbReference>
<gene>
    <name evidence="1" type="ORF">PHY01_38880</name>
</gene>
<proteinExistence type="predicted"/>